<keyword evidence="2" id="KW-0808">Transferase</keyword>
<sequence>MCNSKVTIIIPVYNGADTISRTIDSLIAQTYDDWIALVINDGSTDGTNDILMQYKNRYPSKIKVVCQKNIGQAETRNHAVKMATGKYVMFVDADDYLDPDYVGTYVKEAEKGDYDCVIGGFRREDNKGNIIKKFVPSSRWLMYSHMVPWARIFKRQFLLDNDIEFLNISIGEDSYFNFKVLCATDNIKCIDNMGYVWYVNNGSISFSRHKGFSVTDEIVTLLNSLAETLDMNDVLVQAWLVRYVVWYLLFSGKNTDRSDFICTDDKLFAWLKLHNVRLKFPVKGVTDGETLKIRFCVRAYLVIRRLGLLKIFAKLYCR</sequence>
<dbReference type="EMBL" id="QRVK01000054">
    <property type="protein sequence ID" value="RGS36396.1"/>
    <property type="molecule type" value="Genomic_DNA"/>
</dbReference>
<dbReference type="PANTHER" id="PTHR22916:SF3">
    <property type="entry name" value="UDP-GLCNAC:BETAGAL BETA-1,3-N-ACETYLGLUCOSAMINYLTRANSFERASE-LIKE PROTEIN 1"/>
    <property type="match status" value="1"/>
</dbReference>
<dbReference type="OrthoDB" id="1640114at2"/>
<dbReference type="GeneID" id="92831868"/>
<reference evidence="2 3" key="1">
    <citation type="submission" date="2018-08" db="EMBL/GenBank/DDBJ databases">
        <title>A genome reference for cultivated species of the human gut microbiota.</title>
        <authorList>
            <person name="Zou Y."/>
            <person name="Xue W."/>
            <person name="Luo G."/>
        </authorList>
    </citation>
    <scope>NUCLEOTIDE SEQUENCE [LARGE SCALE GENOMIC DNA]</scope>
    <source>
        <strain evidence="2 3">AF22-21</strain>
    </source>
</reference>
<evidence type="ECO:0000259" key="1">
    <source>
        <dbReference type="Pfam" id="PF00535"/>
    </source>
</evidence>
<comment type="caution">
    <text evidence="2">The sequence shown here is derived from an EMBL/GenBank/DDBJ whole genome shotgun (WGS) entry which is preliminary data.</text>
</comment>
<dbReference type="CDD" id="cd00761">
    <property type="entry name" value="Glyco_tranf_GTA_type"/>
    <property type="match status" value="1"/>
</dbReference>
<evidence type="ECO:0000313" key="3">
    <source>
        <dbReference type="Proteomes" id="UP000283295"/>
    </source>
</evidence>
<feature type="domain" description="Glycosyltransferase 2-like" evidence="1">
    <location>
        <begin position="7"/>
        <end position="133"/>
    </location>
</feature>
<dbReference type="GO" id="GO:0016758">
    <property type="term" value="F:hexosyltransferase activity"/>
    <property type="evidence" value="ECO:0007669"/>
    <property type="project" value="UniProtKB-ARBA"/>
</dbReference>
<evidence type="ECO:0000313" key="2">
    <source>
        <dbReference type="EMBL" id="RGS36396.1"/>
    </source>
</evidence>
<dbReference type="PANTHER" id="PTHR22916">
    <property type="entry name" value="GLYCOSYLTRANSFERASE"/>
    <property type="match status" value="1"/>
</dbReference>
<accession>A0A3R6AQ34</accession>
<dbReference type="Proteomes" id="UP000283295">
    <property type="component" value="Unassembled WGS sequence"/>
</dbReference>
<dbReference type="Gene3D" id="3.90.550.10">
    <property type="entry name" value="Spore Coat Polysaccharide Biosynthesis Protein SpsA, Chain A"/>
    <property type="match status" value="1"/>
</dbReference>
<protein>
    <submittedName>
        <fullName evidence="2">Glycosyltransferase family 2 protein</fullName>
    </submittedName>
</protein>
<dbReference type="AlphaFoldDB" id="A0A3R6AQ34"/>
<dbReference type="SUPFAM" id="SSF53448">
    <property type="entry name" value="Nucleotide-diphospho-sugar transferases"/>
    <property type="match status" value="1"/>
</dbReference>
<name>A0A3R6AQ34_9FIRM</name>
<dbReference type="InterPro" id="IPR029044">
    <property type="entry name" value="Nucleotide-diphossugar_trans"/>
</dbReference>
<dbReference type="Pfam" id="PF00535">
    <property type="entry name" value="Glycos_transf_2"/>
    <property type="match status" value="1"/>
</dbReference>
<proteinExistence type="predicted"/>
<gene>
    <name evidence="2" type="ORF">DWX94_13085</name>
</gene>
<dbReference type="InterPro" id="IPR001173">
    <property type="entry name" value="Glyco_trans_2-like"/>
</dbReference>
<dbReference type="RefSeq" id="WP_004848942.1">
    <property type="nucleotide sequence ID" value="NZ_CABIWG010000004.1"/>
</dbReference>
<organism evidence="2 3">
    <name type="scientific">Coprococcus eutactus</name>
    <dbReference type="NCBI Taxonomy" id="33043"/>
    <lineage>
        <taxon>Bacteria</taxon>
        <taxon>Bacillati</taxon>
        <taxon>Bacillota</taxon>
        <taxon>Clostridia</taxon>
        <taxon>Lachnospirales</taxon>
        <taxon>Lachnospiraceae</taxon>
        <taxon>Coprococcus</taxon>
    </lineage>
</organism>